<evidence type="ECO:0000313" key="1">
    <source>
        <dbReference type="EMBL" id="AKQ47720.1"/>
    </source>
</evidence>
<accession>A0A0H4VP57</accession>
<evidence type="ECO:0008006" key="3">
    <source>
        <dbReference type="Google" id="ProtNLM"/>
    </source>
</evidence>
<dbReference type="Proteomes" id="UP000036458">
    <property type="component" value="Chromosome"/>
</dbReference>
<dbReference type="KEGG" id="ruf:TH63_13635"/>
<dbReference type="PATRIC" id="fig|1379910.4.peg.2962"/>
<reference evidence="1 2" key="1">
    <citation type="submission" date="2015-01" db="EMBL/GenBank/DDBJ databases">
        <title>Rufibacter sp./DG31D/ whole genome sequencing.</title>
        <authorList>
            <person name="Kim M.K."/>
            <person name="Srinivasan S."/>
            <person name="Lee J.-J."/>
        </authorList>
    </citation>
    <scope>NUCLEOTIDE SEQUENCE [LARGE SCALE GENOMIC DNA]</scope>
    <source>
        <strain evidence="1 2">DG31D</strain>
    </source>
</reference>
<dbReference type="EMBL" id="CP010777">
    <property type="protein sequence ID" value="AKQ47720.1"/>
    <property type="molecule type" value="Genomic_DNA"/>
</dbReference>
<proteinExistence type="predicted"/>
<name>A0A0H4VP57_9BACT</name>
<dbReference type="STRING" id="1379910.TH63_13635"/>
<keyword evidence="2" id="KW-1185">Reference proteome</keyword>
<dbReference type="Pfam" id="PF13645">
    <property type="entry name" value="YkuD_2"/>
    <property type="match status" value="1"/>
</dbReference>
<dbReference type="PANTHER" id="PTHR38477:SF1">
    <property type="entry name" value="MUREIN L,D-TRANSPEPTIDASE CATALYTIC DOMAIN FAMILY PROTEIN"/>
    <property type="match status" value="1"/>
</dbReference>
<dbReference type="AlphaFoldDB" id="A0A0H4VP57"/>
<dbReference type="PANTHER" id="PTHR38477">
    <property type="entry name" value="HYPOTHETICAL EXPORTED PROTEIN"/>
    <property type="match status" value="1"/>
</dbReference>
<protein>
    <recommendedName>
        <fullName evidence="3">L,D-transpeptidase catalytic domain</fullName>
    </recommendedName>
</protein>
<sequence>MEDNVTFEEKSIPTERYISHLKPHLSSKYNQDVAFYADLTLPANEYRFFVLDLKEGKVLDKGLCLNGREDNEGNVIYSNTPDSNCSSKGVAEISYRYNGSFGKAYKLRGLEESNNNMFRRAIVLHAWSGVPDEPVKEEPIQSQGCPTVNPAFLEKLSGYIDNSNKPILLYTL</sequence>
<evidence type="ECO:0000313" key="2">
    <source>
        <dbReference type="Proteomes" id="UP000036458"/>
    </source>
</evidence>
<gene>
    <name evidence="1" type="ORF">TH63_13635</name>
</gene>
<dbReference type="InterPro" id="IPR032676">
    <property type="entry name" value="YkuD_2"/>
</dbReference>
<organism evidence="1 2">
    <name type="scientific">Rufibacter radiotolerans</name>
    <dbReference type="NCBI Taxonomy" id="1379910"/>
    <lineage>
        <taxon>Bacteria</taxon>
        <taxon>Pseudomonadati</taxon>
        <taxon>Bacteroidota</taxon>
        <taxon>Cytophagia</taxon>
        <taxon>Cytophagales</taxon>
        <taxon>Hymenobacteraceae</taxon>
        <taxon>Rufibacter</taxon>
    </lineage>
</organism>